<evidence type="ECO:0000256" key="8">
    <source>
        <dbReference type="ARBA" id="ARBA00022989"/>
    </source>
</evidence>
<sequence length="156" mass="17168">MKNNVKLILAFVAVGLLAGVGAGAAVWWNMPSKSASPAAGAAAAKPPADTKIYKYLNLEKVVVMLRRNQGDSVTHYMSTDLVIKVAEDKEKTVKEHMPLLRSIAVKSLSSFPMDKAEYMTIDQFAAEINRAFAENYAKEHREKPFAEVMIGKLIIE</sequence>
<evidence type="ECO:0000313" key="12">
    <source>
        <dbReference type="Proteomes" id="UP000637423"/>
    </source>
</evidence>
<dbReference type="AlphaFoldDB" id="A0A916UIV4"/>
<evidence type="ECO:0000256" key="5">
    <source>
        <dbReference type="ARBA" id="ARBA00022500"/>
    </source>
</evidence>
<evidence type="ECO:0000256" key="4">
    <source>
        <dbReference type="ARBA" id="ARBA00022475"/>
    </source>
</evidence>
<evidence type="ECO:0000256" key="3">
    <source>
        <dbReference type="ARBA" id="ARBA00008281"/>
    </source>
</evidence>
<evidence type="ECO:0000256" key="7">
    <source>
        <dbReference type="ARBA" id="ARBA00022779"/>
    </source>
</evidence>
<evidence type="ECO:0000256" key="9">
    <source>
        <dbReference type="ARBA" id="ARBA00023136"/>
    </source>
</evidence>
<reference evidence="11" key="1">
    <citation type="journal article" date="2014" name="Int. J. Syst. Evol. Microbiol.">
        <title>Complete genome sequence of Corynebacterium casei LMG S-19264T (=DSM 44701T), isolated from a smear-ripened cheese.</title>
        <authorList>
            <consortium name="US DOE Joint Genome Institute (JGI-PGF)"/>
            <person name="Walter F."/>
            <person name="Albersmeier A."/>
            <person name="Kalinowski J."/>
            <person name="Ruckert C."/>
        </authorList>
    </citation>
    <scope>NUCLEOTIDE SEQUENCE</scope>
    <source>
        <strain evidence="11">CGMCC 1.10998</strain>
    </source>
</reference>
<dbReference type="InterPro" id="IPR005503">
    <property type="entry name" value="FliL"/>
</dbReference>
<comment type="similarity">
    <text evidence="3 10">Belongs to the FliL family.</text>
</comment>
<name>A0A916UIV4_9BURK</name>
<dbReference type="Pfam" id="PF03748">
    <property type="entry name" value="FliL"/>
    <property type="match status" value="1"/>
</dbReference>
<organism evidence="11 12">
    <name type="scientific">Undibacterium terreum</name>
    <dbReference type="NCBI Taxonomy" id="1224302"/>
    <lineage>
        <taxon>Bacteria</taxon>
        <taxon>Pseudomonadati</taxon>
        <taxon>Pseudomonadota</taxon>
        <taxon>Betaproteobacteria</taxon>
        <taxon>Burkholderiales</taxon>
        <taxon>Oxalobacteraceae</taxon>
        <taxon>Undibacterium</taxon>
    </lineage>
</organism>
<comment type="function">
    <text evidence="1 10">Controls the rotational direction of flagella during chemotaxis.</text>
</comment>
<comment type="subcellular location">
    <subcellularLocation>
        <location evidence="10">Cell inner membrane</location>
    </subcellularLocation>
    <subcellularLocation>
        <location evidence="2">Cell membrane</location>
        <topology evidence="2">Single-pass membrane protein</topology>
    </subcellularLocation>
</comment>
<dbReference type="GO" id="GO:0006935">
    <property type="term" value="P:chemotaxis"/>
    <property type="evidence" value="ECO:0007669"/>
    <property type="project" value="UniProtKB-KW"/>
</dbReference>
<keyword evidence="4" id="KW-1003">Cell membrane</keyword>
<keyword evidence="9 10" id="KW-0472">Membrane</keyword>
<dbReference type="GO" id="GO:0005886">
    <property type="term" value="C:plasma membrane"/>
    <property type="evidence" value="ECO:0007669"/>
    <property type="project" value="UniProtKB-SubCell"/>
</dbReference>
<keyword evidence="6" id="KW-0812">Transmembrane</keyword>
<evidence type="ECO:0000313" key="11">
    <source>
        <dbReference type="EMBL" id="GGC74534.1"/>
    </source>
</evidence>
<keyword evidence="10" id="KW-0997">Cell inner membrane</keyword>
<evidence type="ECO:0000256" key="2">
    <source>
        <dbReference type="ARBA" id="ARBA00004162"/>
    </source>
</evidence>
<keyword evidence="8" id="KW-1133">Transmembrane helix</keyword>
<dbReference type="GO" id="GO:0009425">
    <property type="term" value="C:bacterial-type flagellum basal body"/>
    <property type="evidence" value="ECO:0007669"/>
    <property type="project" value="InterPro"/>
</dbReference>
<accession>A0A916UIV4</accession>
<evidence type="ECO:0000256" key="6">
    <source>
        <dbReference type="ARBA" id="ARBA00022692"/>
    </source>
</evidence>
<dbReference type="RefSeq" id="WP_188566123.1">
    <property type="nucleotide sequence ID" value="NZ_BMED01000002.1"/>
</dbReference>
<dbReference type="Proteomes" id="UP000637423">
    <property type="component" value="Unassembled WGS sequence"/>
</dbReference>
<dbReference type="EMBL" id="BMED01000002">
    <property type="protein sequence ID" value="GGC74534.1"/>
    <property type="molecule type" value="Genomic_DNA"/>
</dbReference>
<evidence type="ECO:0000256" key="10">
    <source>
        <dbReference type="RuleBase" id="RU364125"/>
    </source>
</evidence>
<proteinExistence type="inferred from homology"/>
<keyword evidence="7 10" id="KW-0283">Flagellar rotation</keyword>
<dbReference type="GO" id="GO:0071973">
    <property type="term" value="P:bacterial-type flagellum-dependent cell motility"/>
    <property type="evidence" value="ECO:0007669"/>
    <property type="project" value="InterPro"/>
</dbReference>
<reference evidence="11" key="2">
    <citation type="submission" date="2020-09" db="EMBL/GenBank/DDBJ databases">
        <authorList>
            <person name="Sun Q."/>
            <person name="Zhou Y."/>
        </authorList>
    </citation>
    <scope>NUCLEOTIDE SEQUENCE</scope>
    <source>
        <strain evidence="11">CGMCC 1.10998</strain>
    </source>
</reference>
<keyword evidence="12" id="KW-1185">Reference proteome</keyword>
<comment type="caution">
    <text evidence="11">The sequence shown here is derived from an EMBL/GenBank/DDBJ whole genome shotgun (WGS) entry which is preliminary data.</text>
</comment>
<keyword evidence="5 10" id="KW-0145">Chemotaxis</keyword>
<evidence type="ECO:0000256" key="1">
    <source>
        <dbReference type="ARBA" id="ARBA00002254"/>
    </source>
</evidence>
<protein>
    <recommendedName>
        <fullName evidence="10">Flagellar protein FliL</fullName>
    </recommendedName>
</protein>
<gene>
    <name evidence="11" type="ORF">GCM10011396_22220</name>
</gene>